<dbReference type="Gene3D" id="2.40.50.140">
    <property type="entry name" value="Nucleic acid-binding proteins"/>
    <property type="match status" value="1"/>
</dbReference>
<dbReference type="EMBL" id="JAAARO010000011">
    <property type="protein sequence ID" value="KAF5740448.1"/>
    <property type="molecule type" value="Genomic_DNA"/>
</dbReference>
<evidence type="ECO:0000256" key="3">
    <source>
        <dbReference type="ARBA" id="ARBA00022771"/>
    </source>
</evidence>
<dbReference type="SUPFAM" id="SSF50249">
    <property type="entry name" value="Nucleic acid-binding proteins"/>
    <property type="match status" value="1"/>
</dbReference>
<evidence type="ECO:0000256" key="4">
    <source>
        <dbReference type="ARBA" id="ARBA00022833"/>
    </source>
</evidence>
<dbReference type="PANTHER" id="PTHR47103">
    <property type="entry name" value="DNA-BINDING PROTEIN"/>
    <property type="match status" value="1"/>
</dbReference>
<dbReference type="GO" id="GO:0003677">
    <property type="term" value="F:DNA binding"/>
    <property type="evidence" value="ECO:0007669"/>
    <property type="project" value="UniProtKB-KW"/>
</dbReference>
<organism evidence="8 9">
    <name type="scientific">Tripterygium wilfordii</name>
    <name type="common">Thunder God vine</name>
    <dbReference type="NCBI Taxonomy" id="458696"/>
    <lineage>
        <taxon>Eukaryota</taxon>
        <taxon>Viridiplantae</taxon>
        <taxon>Streptophyta</taxon>
        <taxon>Embryophyta</taxon>
        <taxon>Tracheophyta</taxon>
        <taxon>Spermatophyta</taxon>
        <taxon>Magnoliopsida</taxon>
        <taxon>eudicotyledons</taxon>
        <taxon>Gunneridae</taxon>
        <taxon>Pentapetalae</taxon>
        <taxon>rosids</taxon>
        <taxon>fabids</taxon>
        <taxon>Celastrales</taxon>
        <taxon>Celastraceae</taxon>
        <taxon>Tripterygium</taxon>
    </lineage>
</organism>
<keyword evidence="9" id="KW-1185">Reference proteome</keyword>
<dbReference type="InterPro" id="IPR036875">
    <property type="entry name" value="Znf_CCHC_sf"/>
</dbReference>
<dbReference type="InterPro" id="IPR007199">
    <property type="entry name" value="Rep_factor-A_N"/>
</dbReference>
<evidence type="ECO:0000313" key="8">
    <source>
        <dbReference type="EMBL" id="KAF5740448.1"/>
    </source>
</evidence>
<dbReference type="FunFam" id="2.40.50.140:FF:000117">
    <property type="entry name" value="Replication protein A subunit"/>
    <property type="match status" value="1"/>
</dbReference>
<dbReference type="GO" id="GO:0006260">
    <property type="term" value="P:DNA replication"/>
    <property type="evidence" value="ECO:0007669"/>
    <property type="project" value="InterPro"/>
</dbReference>
<name>A0A7J7D2F0_TRIWF</name>
<evidence type="ECO:0000256" key="1">
    <source>
        <dbReference type="ARBA" id="ARBA00022723"/>
    </source>
</evidence>
<dbReference type="AlphaFoldDB" id="A0A7J7D2F0"/>
<feature type="domain" description="CCHC-type" evidence="7">
    <location>
        <begin position="301"/>
        <end position="315"/>
    </location>
</feature>
<evidence type="ECO:0000256" key="2">
    <source>
        <dbReference type="ARBA" id="ARBA00022737"/>
    </source>
</evidence>
<dbReference type="Pfam" id="PF04057">
    <property type="entry name" value="Rep-A_N"/>
    <property type="match status" value="1"/>
</dbReference>
<evidence type="ECO:0000256" key="5">
    <source>
        <dbReference type="PROSITE-ProRule" id="PRU00047"/>
    </source>
</evidence>
<dbReference type="PANTHER" id="PTHR47103:SF8">
    <property type="entry name" value="DNA-BINDING PROTEIN"/>
    <property type="match status" value="1"/>
</dbReference>
<dbReference type="GO" id="GO:0005634">
    <property type="term" value="C:nucleus"/>
    <property type="evidence" value="ECO:0007669"/>
    <property type="project" value="InterPro"/>
</dbReference>
<dbReference type="Proteomes" id="UP000593562">
    <property type="component" value="Unassembled WGS sequence"/>
</dbReference>
<dbReference type="InParanoid" id="A0A7J7D2F0"/>
<feature type="compositionally biased region" description="Low complexity" evidence="6">
    <location>
        <begin position="215"/>
        <end position="224"/>
    </location>
</feature>
<dbReference type="Pfam" id="PF00098">
    <property type="entry name" value="zf-CCHC"/>
    <property type="match status" value="3"/>
</dbReference>
<reference evidence="8 9" key="1">
    <citation type="journal article" date="2020" name="Nat. Commun.">
        <title>Genome of Tripterygium wilfordii and identification of cytochrome P450 involved in triptolide biosynthesis.</title>
        <authorList>
            <person name="Tu L."/>
            <person name="Su P."/>
            <person name="Zhang Z."/>
            <person name="Gao L."/>
            <person name="Wang J."/>
            <person name="Hu T."/>
            <person name="Zhou J."/>
            <person name="Zhang Y."/>
            <person name="Zhao Y."/>
            <person name="Liu Y."/>
            <person name="Song Y."/>
            <person name="Tong Y."/>
            <person name="Lu Y."/>
            <person name="Yang J."/>
            <person name="Xu C."/>
            <person name="Jia M."/>
            <person name="Peters R.J."/>
            <person name="Huang L."/>
            <person name="Gao W."/>
        </authorList>
    </citation>
    <scope>NUCLEOTIDE SEQUENCE [LARGE SCALE GENOMIC DNA]</scope>
    <source>
        <strain evidence="9">cv. XIE 37</strain>
        <tissue evidence="8">Leaf</tissue>
    </source>
</reference>
<evidence type="ECO:0000313" key="9">
    <source>
        <dbReference type="Proteomes" id="UP000593562"/>
    </source>
</evidence>
<dbReference type="GO" id="GO:0008270">
    <property type="term" value="F:zinc ion binding"/>
    <property type="evidence" value="ECO:0007669"/>
    <property type="project" value="UniProtKB-KW"/>
</dbReference>
<keyword evidence="4" id="KW-0862">Zinc</keyword>
<dbReference type="SUPFAM" id="SSF57756">
    <property type="entry name" value="Retrovirus zinc finger-like domains"/>
    <property type="match status" value="2"/>
</dbReference>
<dbReference type="Gene3D" id="4.10.60.10">
    <property type="entry name" value="Zinc finger, CCHC-type"/>
    <property type="match status" value="2"/>
</dbReference>
<dbReference type="PROSITE" id="PS50158">
    <property type="entry name" value="ZF_CCHC"/>
    <property type="match status" value="2"/>
</dbReference>
<proteinExistence type="predicted"/>
<comment type="caution">
    <text evidence="8">The sequence shown here is derived from an EMBL/GenBank/DDBJ whole genome shotgun (WGS) entry which is preliminary data.</text>
</comment>
<gene>
    <name evidence="8" type="ORF">HS088_TW11G00517</name>
</gene>
<keyword evidence="3 5" id="KW-0863">Zinc-finger</keyword>
<evidence type="ECO:0000256" key="6">
    <source>
        <dbReference type="SAM" id="MobiDB-lite"/>
    </source>
</evidence>
<evidence type="ECO:0000259" key="7">
    <source>
        <dbReference type="PROSITE" id="PS50158"/>
    </source>
</evidence>
<dbReference type="CDD" id="cd04477">
    <property type="entry name" value="RPA1N"/>
    <property type="match status" value="1"/>
</dbReference>
<protein>
    <submittedName>
        <fullName evidence="8">Replication protein A 70 kDa DNA-binding subunit E</fullName>
    </submittedName>
</protein>
<keyword evidence="1" id="KW-0479">Metal-binding</keyword>
<feature type="region of interest" description="Disordered" evidence="6">
    <location>
        <begin position="215"/>
        <end position="246"/>
    </location>
</feature>
<feature type="domain" description="CCHC-type" evidence="7">
    <location>
        <begin position="350"/>
        <end position="364"/>
    </location>
</feature>
<dbReference type="InterPro" id="IPR001878">
    <property type="entry name" value="Znf_CCHC"/>
</dbReference>
<dbReference type="SMART" id="SM00343">
    <property type="entry name" value="ZnF_C2HC"/>
    <property type="match status" value="3"/>
</dbReference>
<sequence>MASTKLTEGAVGALGGGATAEDFKPMMQVTDLKQVQTKQQQATERFRVLLSDGSQLQQGMLATHLNNLVHSQKLQRGSIVTLNDYSCSVIQGRLIVIIMNLDVVVESSELIGQPVATPRTSGPVQSTDRAGTVIGNPQPLGGSSLPGGLVDKANVVGASLEQPVTNQLNSSSFSNTSASGRNIATNVLPSYPKVDVTTNVPPSYPKVEVGGSFSGSSSLSGSYSDQNMSFRNPRPEISRPPLGSYSHPSYPGYQAPSICGGTGHFSTNCPSIMSEPEQPIGAGYVNRVSPGAGVGGASGECFKCHKSGHWARDCPGLSNISPSEPEQPIGAGYVNRVSPGAGVGGASGECFKCHKTGHWARDCPGLSNIPPAYGSSGISPGKYGGFPKQHVGGF</sequence>
<keyword evidence="2" id="KW-0677">Repeat</keyword>
<accession>A0A7J7D2F0</accession>
<keyword evidence="8" id="KW-0238">DNA-binding</keyword>
<dbReference type="InterPro" id="IPR012340">
    <property type="entry name" value="NA-bd_OB-fold"/>
</dbReference>